<keyword evidence="6" id="KW-1185">Reference proteome</keyword>
<evidence type="ECO:0000313" key="6">
    <source>
        <dbReference type="Proteomes" id="UP000694620"/>
    </source>
</evidence>
<feature type="transmembrane region" description="Helical" evidence="3">
    <location>
        <begin position="255"/>
        <end position="272"/>
    </location>
</feature>
<keyword evidence="3" id="KW-1133">Transmembrane helix</keyword>
<keyword evidence="1" id="KW-0175">Coiled coil</keyword>
<reference evidence="5" key="3">
    <citation type="submission" date="2025-09" db="UniProtKB">
        <authorList>
            <consortium name="Ensembl"/>
        </authorList>
    </citation>
    <scope>IDENTIFICATION</scope>
</reference>
<evidence type="ECO:0000256" key="2">
    <source>
        <dbReference type="SAM" id="MobiDB-lite"/>
    </source>
</evidence>
<keyword evidence="3" id="KW-0812">Transmembrane</keyword>
<evidence type="ECO:0000313" key="5">
    <source>
        <dbReference type="Ensembl" id="ENSECRP00000013142.1"/>
    </source>
</evidence>
<feature type="region of interest" description="Disordered" evidence="2">
    <location>
        <begin position="1"/>
        <end position="45"/>
    </location>
</feature>
<feature type="compositionally biased region" description="Polar residues" evidence="2">
    <location>
        <begin position="18"/>
        <end position="36"/>
    </location>
</feature>
<evidence type="ECO:0000259" key="4">
    <source>
        <dbReference type="Pfam" id="PF15246"/>
    </source>
</evidence>
<dbReference type="GO" id="GO:0007019">
    <property type="term" value="P:microtubule depolymerization"/>
    <property type="evidence" value="ECO:0007669"/>
    <property type="project" value="TreeGrafter"/>
</dbReference>
<reference evidence="5" key="1">
    <citation type="submission" date="2021-06" db="EMBL/GenBank/DDBJ databases">
        <authorList>
            <consortium name="Wellcome Sanger Institute Data Sharing"/>
        </authorList>
    </citation>
    <scope>NUCLEOTIDE SEQUENCE [LARGE SCALE GENOMIC DNA]</scope>
</reference>
<dbReference type="Ensembl" id="ENSECRT00000013372.1">
    <property type="protein sequence ID" value="ENSECRP00000013142.1"/>
    <property type="gene ID" value="ENSECRG00000008763.1"/>
</dbReference>
<dbReference type="Pfam" id="PF15246">
    <property type="entry name" value="NCKAP5"/>
    <property type="match status" value="1"/>
</dbReference>
<feature type="domain" description="Nck-associated protein 5 C-terminal" evidence="4">
    <location>
        <begin position="132"/>
        <end position="213"/>
    </location>
</feature>
<dbReference type="GO" id="GO:0001578">
    <property type="term" value="P:microtubule bundle formation"/>
    <property type="evidence" value="ECO:0007669"/>
    <property type="project" value="TreeGrafter"/>
</dbReference>
<reference evidence="5" key="2">
    <citation type="submission" date="2025-08" db="UniProtKB">
        <authorList>
            <consortium name="Ensembl"/>
        </authorList>
    </citation>
    <scope>IDENTIFICATION</scope>
</reference>
<dbReference type="PANTHER" id="PTHR21740:SF0">
    <property type="entry name" value="NCK-ASSOCIATED PROTEIN 5"/>
    <property type="match status" value="1"/>
</dbReference>
<sequence length="274" mass="30939">SEKRLREVTVESEHSRDQMLSLQQRFSSEEAQNEGNGTEKEGNTTKLLLERLRALEAENSALAMENETQREQYERCLDEVANQVVQALLTQKDLREECLKLRTRVFDLEQQNRTLSVLFQQRVRPASDLLLQLLPTTLKSNMIDYCSNCQMRTLDSGIGTFPLPDSANKATGRHIPKSESDPEKVVRLSPSLREIPSQEMVVKANTLEREVPSTSEAIQEEKTVICHSLSDSVMAAKTQRAFRSQLPLPASSGKLSAVLLTFFLMFITGAIWNV</sequence>
<dbReference type="PANTHER" id="PTHR21740">
    <property type="entry name" value="NCK-ASSOCIATED PROTEIN 5"/>
    <property type="match status" value="1"/>
</dbReference>
<dbReference type="GO" id="GO:0035371">
    <property type="term" value="C:microtubule plus-end"/>
    <property type="evidence" value="ECO:0007669"/>
    <property type="project" value="TreeGrafter"/>
</dbReference>
<accession>A0A8C4S8F4</accession>
<dbReference type="InterPro" id="IPR032769">
    <property type="entry name" value="NCKAP5_C"/>
</dbReference>
<dbReference type="GeneTree" id="ENSGT00530000063607"/>
<protein>
    <recommendedName>
        <fullName evidence="4">Nck-associated protein 5 C-terminal domain-containing protein</fullName>
    </recommendedName>
</protein>
<feature type="coiled-coil region" evidence="1">
    <location>
        <begin position="52"/>
        <end position="111"/>
    </location>
</feature>
<name>A0A8C4S8F4_ERPCA</name>
<evidence type="ECO:0000256" key="1">
    <source>
        <dbReference type="SAM" id="Coils"/>
    </source>
</evidence>
<keyword evidence="3" id="KW-0472">Membrane</keyword>
<dbReference type="AlphaFoldDB" id="A0A8C4S8F4"/>
<feature type="compositionally biased region" description="Basic and acidic residues" evidence="2">
    <location>
        <begin position="1"/>
        <end position="17"/>
    </location>
</feature>
<organism evidence="5 6">
    <name type="scientific">Erpetoichthys calabaricus</name>
    <name type="common">Rope fish</name>
    <name type="synonym">Calamoichthys calabaricus</name>
    <dbReference type="NCBI Taxonomy" id="27687"/>
    <lineage>
        <taxon>Eukaryota</taxon>
        <taxon>Metazoa</taxon>
        <taxon>Chordata</taxon>
        <taxon>Craniata</taxon>
        <taxon>Vertebrata</taxon>
        <taxon>Euteleostomi</taxon>
        <taxon>Actinopterygii</taxon>
        <taxon>Polypteriformes</taxon>
        <taxon>Polypteridae</taxon>
        <taxon>Erpetoichthys</taxon>
    </lineage>
</organism>
<proteinExistence type="predicted"/>
<evidence type="ECO:0000256" key="3">
    <source>
        <dbReference type="SAM" id="Phobius"/>
    </source>
</evidence>
<dbReference type="Proteomes" id="UP000694620">
    <property type="component" value="Chromosome 8"/>
</dbReference>
<dbReference type="InterPro" id="IPR026163">
    <property type="entry name" value="Nckap5l"/>
</dbReference>